<evidence type="ECO:0000313" key="7">
    <source>
        <dbReference type="EMBL" id="KAK0509652.1"/>
    </source>
</evidence>
<dbReference type="PROSITE" id="PS51207">
    <property type="entry name" value="PXA"/>
    <property type="match status" value="1"/>
</dbReference>
<dbReference type="InterPro" id="IPR044926">
    <property type="entry name" value="RGS_subdomain_2"/>
</dbReference>
<evidence type="ECO:0008006" key="9">
    <source>
        <dbReference type="Google" id="ProtNLM"/>
    </source>
</evidence>
<dbReference type="PANTHER" id="PTHR22775:SF3">
    <property type="entry name" value="SORTING NEXIN-13"/>
    <property type="match status" value="1"/>
</dbReference>
<evidence type="ECO:0000259" key="4">
    <source>
        <dbReference type="PROSITE" id="PS50132"/>
    </source>
</evidence>
<comment type="similarity">
    <text evidence="1">Belongs to the sorting nexin family.</text>
</comment>
<keyword evidence="8" id="KW-1185">Reference proteome</keyword>
<feature type="domain" description="PXA" evidence="6">
    <location>
        <begin position="102"/>
        <end position="291"/>
    </location>
</feature>
<feature type="compositionally biased region" description="Basic and acidic residues" evidence="2">
    <location>
        <begin position="727"/>
        <end position="742"/>
    </location>
</feature>
<dbReference type="Proteomes" id="UP001166286">
    <property type="component" value="Unassembled WGS sequence"/>
</dbReference>
<feature type="domain" description="PX" evidence="5">
    <location>
        <begin position="877"/>
        <end position="995"/>
    </location>
</feature>
<dbReference type="SMART" id="SM00313">
    <property type="entry name" value="PXA"/>
    <property type="match status" value="1"/>
</dbReference>
<feature type="compositionally biased region" description="Low complexity" evidence="2">
    <location>
        <begin position="596"/>
        <end position="625"/>
    </location>
</feature>
<evidence type="ECO:0000256" key="3">
    <source>
        <dbReference type="SAM" id="Phobius"/>
    </source>
</evidence>
<evidence type="ECO:0000259" key="6">
    <source>
        <dbReference type="PROSITE" id="PS51207"/>
    </source>
</evidence>
<feature type="compositionally biased region" description="Polar residues" evidence="2">
    <location>
        <begin position="586"/>
        <end position="595"/>
    </location>
</feature>
<dbReference type="Gene3D" id="3.30.1520.10">
    <property type="entry name" value="Phox-like domain"/>
    <property type="match status" value="1"/>
</dbReference>
<dbReference type="Pfam" id="PF02194">
    <property type="entry name" value="PXA"/>
    <property type="match status" value="1"/>
</dbReference>
<feature type="region of interest" description="Disordered" evidence="2">
    <location>
        <begin position="568"/>
        <end position="652"/>
    </location>
</feature>
<dbReference type="EMBL" id="JAFEKC020000018">
    <property type="protein sequence ID" value="KAK0509652.1"/>
    <property type="molecule type" value="Genomic_DNA"/>
</dbReference>
<evidence type="ECO:0000259" key="5">
    <source>
        <dbReference type="PROSITE" id="PS50195"/>
    </source>
</evidence>
<proteinExistence type="inferred from homology"/>
<dbReference type="SMART" id="SM00312">
    <property type="entry name" value="PX"/>
    <property type="match status" value="1"/>
</dbReference>
<dbReference type="InterPro" id="IPR001683">
    <property type="entry name" value="PX_dom"/>
</dbReference>
<dbReference type="PANTHER" id="PTHR22775">
    <property type="entry name" value="SORTING NEXIN"/>
    <property type="match status" value="1"/>
</dbReference>
<dbReference type="PROSITE" id="PS50132">
    <property type="entry name" value="RGS"/>
    <property type="match status" value="1"/>
</dbReference>
<gene>
    <name evidence="7" type="ORF">JMJ35_008046</name>
</gene>
<dbReference type="SUPFAM" id="SSF64268">
    <property type="entry name" value="PX domain"/>
    <property type="match status" value="1"/>
</dbReference>
<dbReference type="SUPFAM" id="SSF48097">
    <property type="entry name" value="Regulator of G-protein signaling, RGS"/>
    <property type="match status" value="1"/>
</dbReference>
<dbReference type="Pfam" id="PF00615">
    <property type="entry name" value="RGS"/>
    <property type="match status" value="1"/>
</dbReference>
<keyword evidence="3" id="KW-1133">Transmembrane helix</keyword>
<dbReference type="InterPro" id="IPR013937">
    <property type="entry name" value="Sorting_nexin_C"/>
</dbReference>
<protein>
    <recommendedName>
        <fullName evidence="9">Intermediate filament protein</fullName>
    </recommendedName>
</protein>
<feature type="transmembrane region" description="Helical" evidence="3">
    <location>
        <begin position="31"/>
        <end position="53"/>
    </location>
</feature>
<feature type="transmembrane region" description="Helical" evidence="3">
    <location>
        <begin position="7"/>
        <end position="25"/>
    </location>
</feature>
<dbReference type="CDD" id="cd06876">
    <property type="entry name" value="PX_MDM1p"/>
    <property type="match status" value="1"/>
</dbReference>
<name>A0AA39UZE8_9LECA</name>
<feature type="domain" description="RGS" evidence="4">
    <location>
        <begin position="419"/>
        <end position="558"/>
    </location>
</feature>
<keyword evidence="3" id="KW-0812">Transmembrane</keyword>
<dbReference type="Pfam" id="PF00787">
    <property type="entry name" value="PX"/>
    <property type="match status" value="1"/>
</dbReference>
<dbReference type="GO" id="GO:0035091">
    <property type="term" value="F:phosphatidylinositol binding"/>
    <property type="evidence" value="ECO:0007669"/>
    <property type="project" value="InterPro"/>
</dbReference>
<dbReference type="PROSITE" id="PS50195">
    <property type="entry name" value="PX"/>
    <property type="match status" value="1"/>
</dbReference>
<dbReference type="InterPro" id="IPR016137">
    <property type="entry name" value="RGS"/>
</dbReference>
<dbReference type="InterPro" id="IPR036305">
    <property type="entry name" value="RGS_sf"/>
</dbReference>
<dbReference type="InterPro" id="IPR003114">
    <property type="entry name" value="Phox_assoc"/>
</dbReference>
<comment type="caution">
    <text evidence="7">The sequence shown here is derived from an EMBL/GenBank/DDBJ whole genome shotgun (WGS) entry which is preliminary data.</text>
</comment>
<dbReference type="InterPro" id="IPR036871">
    <property type="entry name" value="PX_dom_sf"/>
</dbReference>
<keyword evidence="3" id="KW-0472">Membrane</keyword>
<evidence type="ECO:0000256" key="1">
    <source>
        <dbReference type="ARBA" id="ARBA00010883"/>
    </source>
</evidence>
<reference evidence="7" key="1">
    <citation type="submission" date="2023-03" db="EMBL/GenBank/DDBJ databases">
        <title>Complete genome of Cladonia borealis.</title>
        <authorList>
            <person name="Park H."/>
        </authorList>
    </citation>
    <scope>NUCLEOTIDE SEQUENCE</scope>
    <source>
        <strain evidence="7">ANT050790</strain>
    </source>
</reference>
<organism evidence="7 8">
    <name type="scientific">Cladonia borealis</name>
    <dbReference type="NCBI Taxonomy" id="184061"/>
    <lineage>
        <taxon>Eukaryota</taxon>
        <taxon>Fungi</taxon>
        <taxon>Dikarya</taxon>
        <taxon>Ascomycota</taxon>
        <taxon>Pezizomycotina</taxon>
        <taxon>Lecanoromycetes</taxon>
        <taxon>OSLEUM clade</taxon>
        <taxon>Lecanoromycetidae</taxon>
        <taxon>Lecanorales</taxon>
        <taxon>Lecanorineae</taxon>
        <taxon>Cladoniaceae</taxon>
        <taxon>Cladonia</taxon>
    </lineage>
</organism>
<evidence type="ECO:0000256" key="2">
    <source>
        <dbReference type="SAM" id="MobiDB-lite"/>
    </source>
</evidence>
<dbReference type="Gene3D" id="1.10.167.10">
    <property type="entry name" value="Regulator of G-protein Signalling 4, domain 2"/>
    <property type="match status" value="1"/>
</dbReference>
<sequence>MALRARDVSIAAFIAFVAWGFLISWAPILRFLGYAFVTGACTTALTTTALILLTSRKKQDVEQLAREKSGNAAFVAPETWKEETAWLSSKAVYRKKPLYPPSFVISDSLDGLLDWLLRDYVLSWYSKITPSPNFVNEIDRCIRTALANIRDRTFGRDIVEVAVSRIVPLVTAHLKDFYEAERAVRGVNLNRNVTESAELDLAIAGKYRDGKIHPAASLAYSDLKIIQQEYLRRIVVRLLPEVLPDSMIKSRAVSVLVKEIVSCAVLAPLMQILSDPDTWNQLMEAYGRTMLQDRKTVRRLRAALDQHASPAPKAPRAHTFPRIASGDDERKFERFIRSIRQCNNLSEARRFRSEVASQLKRESMMEGQDQMYLRRLETGKHLLDQRVGKLSAVGGTSSASMPQPIFRNGQHTSRLLNATITEVLHDATGLSYFMEYMDRQRLMTYVQFWIVVDGVRNPLEDDLQTEDPFSGNQTQWTDSDRMDIAQINEAYLSKPELKVPEESREVVRAFLKAGPGATMDQYLRARSIILRAQSAVLHEMDEVHFPNFKKSDLFYKYLTSDDASARAAARPPAKALRQPSVASIPESPTTRPSQLSRVASRVNNSSNSELRRNASSISDLKSSAKSADDVQLAQSRRSLDIDTSGPLFDDDVDDERLAHSTQSLDNESLNGDAGPVNQEEMVEAMQAALDNIMTGDPKEDDLKDSIFDSAEPNFLSANLVDSPRSSGEFKRTDTNFSEKSREKPNLASLGLVNTSSRIGVFSDNDLFGDEEKFLEDEQTDPDGSADEKPIDEEIHQAAPGDLGLAEAISTLTADIERLAAQDSVVDTLTRKAELTNNIAELRILGKSKSSLQREIRRKELQRQQYIVQESDNSLYGRANIKIKSIMVGKEDDGQEFALYVIEVQRKAGENMSAASWAVARRYSEFHDLHQRLRNIYPAVRNLDFPRRRLVMKLQREFLHKRRVGLENYLRQLLQLPAVCRSRDLRAFLSQSAIISTTNSTRDGERRDIISRIYNSVTDGMDEFLGNVPVLDQLSLAGQNLIAAATSQFNTMPPTSTGAPLPIAPEDPIQTAEARAELLAFEPNAPNTSRADQLEPFVKPICDIFLEAFDLQRGNNWLRGRAVVVVLHQLLGGTVERKVREMAKSFFAETSVLKYIDLLKDTMWPNGQMRTESVVRTDQQKAQTRGEASVMLATLIPDLAGNVVGKANAQAASRRIFATVNNQRLNTHLAFEVLDELVEVLFPK</sequence>
<feature type="region of interest" description="Disordered" evidence="2">
    <location>
        <begin position="717"/>
        <end position="742"/>
    </location>
</feature>
<accession>A0AA39UZE8</accession>
<dbReference type="SMART" id="SM00315">
    <property type="entry name" value="RGS"/>
    <property type="match status" value="1"/>
</dbReference>
<dbReference type="Pfam" id="PF08628">
    <property type="entry name" value="Nexin_C"/>
    <property type="match status" value="1"/>
</dbReference>
<evidence type="ECO:0000313" key="8">
    <source>
        <dbReference type="Proteomes" id="UP001166286"/>
    </source>
</evidence>
<dbReference type="AlphaFoldDB" id="A0AA39UZE8"/>